<feature type="region of interest" description="Disordered" evidence="5">
    <location>
        <begin position="398"/>
        <end position="426"/>
    </location>
</feature>
<feature type="domain" description="HSF-type DNA-binding" evidence="6">
    <location>
        <begin position="170"/>
        <end position="292"/>
    </location>
</feature>
<sequence>MSALFHLVEAATTLSQLGQSDLSPSTAYRAAASSSSAVSSSTTPTSPVRAAAPSFVSDDDENLANREACAKIAILRENHLKALRVAAANAGLVTTTTPSVASTPAAAGYPTTNGSMPMALAAPTPLAIATPTTTVYSNKHATTTSLAGAAMSPPRSGGVVVTGDSASATPRDMFPLRLHALLADPTVRDVISWLPHGRSFVVLRPDVFASRVLPRYFAPEGSSGHHRARVASAPVDATPPQPTEGAPKYPSFTRKLNRWGFRQISRGPDAGAFCHDLFQRDDVGLCRGMICQKSRKSFMSSSSSSSRSGGQIDDVMSVSSASTMGTRSVASFGNNRHPSGEKRLYSSTVTVSTAGQNNNNGNACVSISNKSLPFKKRKSTGQHVATMNDIPSMISHGYQKMSSSTSSMTESDLTSDNGSVSSVGNNNGNKNSVFSALKVFPTIVAPFGNSPIQAAEALAREALARHFHEQHRAFALASLLENSRLAIEAAGMAAKDQQESGHQNPPPLATAVAVPLSSSLPPVGEERNAPAAVLSAEAARAALYKAYMQAMNSDNAAAMASSSSSSSSSSAAAAEAAMSS</sequence>
<dbReference type="InterPro" id="IPR036390">
    <property type="entry name" value="WH_DNA-bd_sf"/>
</dbReference>
<evidence type="ECO:0000313" key="8">
    <source>
        <dbReference type="Proteomes" id="UP001530377"/>
    </source>
</evidence>
<keyword evidence="2" id="KW-0238">DNA-binding</keyword>
<name>A0ABD3SDR7_9STRA</name>
<dbReference type="PANTHER" id="PTHR10015">
    <property type="entry name" value="HEAT SHOCK TRANSCRIPTION FACTOR"/>
    <property type="match status" value="1"/>
</dbReference>
<evidence type="ECO:0000256" key="3">
    <source>
        <dbReference type="ARBA" id="ARBA00023242"/>
    </source>
</evidence>
<dbReference type="AlphaFoldDB" id="A0ABD3SDR7"/>
<reference evidence="7 8" key="1">
    <citation type="submission" date="2024-10" db="EMBL/GenBank/DDBJ databases">
        <title>Updated reference genomes for cyclostephanoid diatoms.</title>
        <authorList>
            <person name="Roberts W.R."/>
            <person name="Alverson A.J."/>
        </authorList>
    </citation>
    <scope>NUCLEOTIDE SEQUENCE [LARGE SCALE GENOMIC DNA]</scope>
    <source>
        <strain evidence="7 8">AJA228-03</strain>
    </source>
</reference>
<protein>
    <recommendedName>
        <fullName evidence="6">HSF-type DNA-binding domain-containing protein</fullName>
    </recommendedName>
</protein>
<evidence type="ECO:0000256" key="5">
    <source>
        <dbReference type="SAM" id="MobiDB-lite"/>
    </source>
</evidence>
<dbReference type="InterPro" id="IPR000232">
    <property type="entry name" value="HSF_DNA-bd"/>
</dbReference>
<feature type="compositionally biased region" description="Low complexity" evidence="5">
    <location>
        <begin position="401"/>
        <end position="426"/>
    </location>
</feature>
<dbReference type="Gene3D" id="1.10.10.10">
    <property type="entry name" value="Winged helix-like DNA-binding domain superfamily/Winged helix DNA-binding domain"/>
    <property type="match status" value="1"/>
</dbReference>
<accession>A0ABD3SDR7</accession>
<dbReference type="Pfam" id="PF00447">
    <property type="entry name" value="HSF_DNA-bind"/>
    <property type="match status" value="1"/>
</dbReference>
<evidence type="ECO:0000256" key="2">
    <source>
        <dbReference type="ARBA" id="ARBA00023125"/>
    </source>
</evidence>
<evidence type="ECO:0000256" key="4">
    <source>
        <dbReference type="RuleBase" id="RU004020"/>
    </source>
</evidence>
<evidence type="ECO:0000259" key="6">
    <source>
        <dbReference type="SMART" id="SM00415"/>
    </source>
</evidence>
<dbReference type="GO" id="GO:0005634">
    <property type="term" value="C:nucleus"/>
    <property type="evidence" value="ECO:0007669"/>
    <property type="project" value="UniProtKB-SubCell"/>
</dbReference>
<feature type="region of interest" description="Disordered" evidence="5">
    <location>
        <begin position="33"/>
        <end position="53"/>
    </location>
</feature>
<dbReference type="Proteomes" id="UP001530377">
    <property type="component" value="Unassembled WGS sequence"/>
</dbReference>
<dbReference type="PANTHER" id="PTHR10015:SF206">
    <property type="entry name" value="HSF-TYPE DNA-BINDING DOMAIN-CONTAINING PROTEIN"/>
    <property type="match status" value="1"/>
</dbReference>
<organism evidence="7 8">
    <name type="scientific">Cyclostephanos tholiformis</name>
    <dbReference type="NCBI Taxonomy" id="382380"/>
    <lineage>
        <taxon>Eukaryota</taxon>
        <taxon>Sar</taxon>
        <taxon>Stramenopiles</taxon>
        <taxon>Ochrophyta</taxon>
        <taxon>Bacillariophyta</taxon>
        <taxon>Coscinodiscophyceae</taxon>
        <taxon>Thalassiosirophycidae</taxon>
        <taxon>Stephanodiscales</taxon>
        <taxon>Stephanodiscaceae</taxon>
        <taxon>Cyclostephanos</taxon>
    </lineage>
</organism>
<dbReference type="SMART" id="SM00415">
    <property type="entry name" value="HSF"/>
    <property type="match status" value="1"/>
</dbReference>
<feature type="region of interest" description="Disordered" evidence="5">
    <location>
        <begin position="221"/>
        <end position="250"/>
    </location>
</feature>
<feature type="region of interest" description="Disordered" evidence="5">
    <location>
        <begin position="555"/>
        <end position="580"/>
    </location>
</feature>
<proteinExistence type="inferred from homology"/>
<keyword evidence="3" id="KW-0539">Nucleus</keyword>
<comment type="caution">
    <text evidence="7">The sequence shown here is derived from an EMBL/GenBank/DDBJ whole genome shotgun (WGS) entry which is preliminary data.</text>
</comment>
<dbReference type="InterPro" id="IPR036388">
    <property type="entry name" value="WH-like_DNA-bd_sf"/>
</dbReference>
<evidence type="ECO:0000313" key="7">
    <source>
        <dbReference type="EMBL" id="KAL3822551.1"/>
    </source>
</evidence>
<dbReference type="GO" id="GO:0003677">
    <property type="term" value="F:DNA binding"/>
    <property type="evidence" value="ECO:0007669"/>
    <property type="project" value="UniProtKB-KW"/>
</dbReference>
<dbReference type="EMBL" id="JALLPB020000062">
    <property type="protein sequence ID" value="KAL3822551.1"/>
    <property type="molecule type" value="Genomic_DNA"/>
</dbReference>
<gene>
    <name evidence="7" type="ORF">ACHAXA_007662</name>
</gene>
<keyword evidence="8" id="KW-1185">Reference proteome</keyword>
<comment type="similarity">
    <text evidence="4">Belongs to the HSF family.</text>
</comment>
<evidence type="ECO:0000256" key="1">
    <source>
        <dbReference type="ARBA" id="ARBA00004123"/>
    </source>
</evidence>
<dbReference type="SUPFAM" id="SSF46785">
    <property type="entry name" value="Winged helix' DNA-binding domain"/>
    <property type="match status" value="1"/>
</dbReference>
<comment type="subcellular location">
    <subcellularLocation>
        <location evidence="1">Nucleus</location>
    </subcellularLocation>
</comment>